<dbReference type="InParanoid" id="A0A165KLW1"/>
<name>A0A165KLW1_EXIGL</name>
<organism evidence="1 2">
    <name type="scientific">Exidia glandulosa HHB12029</name>
    <dbReference type="NCBI Taxonomy" id="1314781"/>
    <lineage>
        <taxon>Eukaryota</taxon>
        <taxon>Fungi</taxon>
        <taxon>Dikarya</taxon>
        <taxon>Basidiomycota</taxon>
        <taxon>Agaricomycotina</taxon>
        <taxon>Agaricomycetes</taxon>
        <taxon>Auriculariales</taxon>
        <taxon>Exidiaceae</taxon>
        <taxon>Exidia</taxon>
    </lineage>
</organism>
<gene>
    <name evidence="1" type="ORF">EXIGLDRAFT_732985</name>
</gene>
<keyword evidence="2" id="KW-1185">Reference proteome</keyword>
<reference evidence="1 2" key="1">
    <citation type="journal article" date="2016" name="Mol. Biol. Evol.">
        <title>Comparative Genomics of Early-Diverging Mushroom-Forming Fungi Provides Insights into the Origins of Lignocellulose Decay Capabilities.</title>
        <authorList>
            <person name="Nagy L.G."/>
            <person name="Riley R."/>
            <person name="Tritt A."/>
            <person name="Adam C."/>
            <person name="Daum C."/>
            <person name="Floudas D."/>
            <person name="Sun H."/>
            <person name="Yadav J.S."/>
            <person name="Pangilinan J."/>
            <person name="Larsson K.H."/>
            <person name="Matsuura K."/>
            <person name="Barry K."/>
            <person name="Labutti K."/>
            <person name="Kuo R."/>
            <person name="Ohm R.A."/>
            <person name="Bhattacharya S.S."/>
            <person name="Shirouzu T."/>
            <person name="Yoshinaga Y."/>
            <person name="Martin F.M."/>
            <person name="Grigoriev I.V."/>
            <person name="Hibbett D.S."/>
        </authorList>
    </citation>
    <scope>NUCLEOTIDE SEQUENCE [LARGE SCALE GENOMIC DNA]</scope>
    <source>
        <strain evidence="1 2">HHB12029</strain>
    </source>
</reference>
<evidence type="ECO:0000313" key="1">
    <source>
        <dbReference type="EMBL" id="KZV96552.1"/>
    </source>
</evidence>
<dbReference type="AlphaFoldDB" id="A0A165KLW1"/>
<protein>
    <submittedName>
        <fullName evidence="1">Uncharacterized protein</fullName>
    </submittedName>
</protein>
<sequence length="59" mass="6633">MYGVYKAPGQPFAMVSAWCDNGDVNHYLEHMKAGPVKEMLKLKLLIDVFAGLKYSEHSC</sequence>
<evidence type="ECO:0000313" key="2">
    <source>
        <dbReference type="Proteomes" id="UP000077266"/>
    </source>
</evidence>
<dbReference type="EMBL" id="KV425941">
    <property type="protein sequence ID" value="KZV96552.1"/>
    <property type="molecule type" value="Genomic_DNA"/>
</dbReference>
<dbReference type="OrthoDB" id="4062651at2759"/>
<accession>A0A165KLW1</accession>
<proteinExistence type="predicted"/>
<dbReference type="Proteomes" id="UP000077266">
    <property type="component" value="Unassembled WGS sequence"/>
</dbReference>
<dbReference type="Gene3D" id="1.10.510.10">
    <property type="entry name" value="Transferase(Phosphotransferase) domain 1"/>
    <property type="match status" value="1"/>
</dbReference>